<sequence length="92" mass="10694">MTSKTDELILSLERDTASRLIELAERMAKDKRIKPRQTGLISQKELEEELKVTYQTIKLWRDNGLKPYIPPVEGTRKVFFKISDVLAFLEVS</sequence>
<gene>
    <name evidence="1" type="ORF">SAG0136_00590</name>
</gene>
<dbReference type="Proteomes" id="UP000018482">
    <property type="component" value="Unassembled WGS sequence"/>
</dbReference>
<accession>V6YYR0</accession>
<evidence type="ECO:0008006" key="3">
    <source>
        <dbReference type="Google" id="ProtNLM"/>
    </source>
</evidence>
<dbReference type="AlphaFoldDB" id="V6YYR0"/>
<proteinExistence type="predicted"/>
<reference evidence="1 2" key="1">
    <citation type="submission" date="2013-05" db="EMBL/GenBank/DDBJ databases">
        <authorList>
            <person name="Richards V.P."/>
            <person name="Durkin S.A.S."/>
            <person name="Kim M."/>
            <person name="Pavinski Bitar P.D."/>
            <person name="Stanhope M.J."/>
            <person name="Town C.D."/>
            <person name="Venter J.C."/>
        </authorList>
    </citation>
    <scope>NUCLEOTIDE SEQUENCE [LARGE SCALE GENOMIC DNA]</scope>
    <source>
        <strain evidence="1 2">LMG 14747</strain>
    </source>
</reference>
<comment type="caution">
    <text evidence="1">The sequence shown here is derived from an EMBL/GenBank/DDBJ whole genome shotgun (WGS) entry which is preliminary data.</text>
</comment>
<organism evidence="1 2">
    <name type="scientific">Streptococcus agalactiae LMG 14747</name>
    <dbReference type="NCBI Taxonomy" id="1154860"/>
    <lineage>
        <taxon>Bacteria</taxon>
        <taxon>Bacillati</taxon>
        <taxon>Bacillota</taxon>
        <taxon>Bacilli</taxon>
        <taxon>Lactobacillales</taxon>
        <taxon>Streptococcaceae</taxon>
        <taxon>Streptococcus</taxon>
    </lineage>
</organism>
<name>V6YYR0_STRAG</name>
<evidence type="ECO:0000313" key="1">
    <source>
        <dbReference type="EMBL" id="ESV53782.1"/>
    </source>
</evidence>
<dbReference type="InterPro" id="IPR009061">
    <property type="entry name" value="DNA-bd_dom_put_sf"/>
</dbReference>
<protein>
    <recommendedName>
        <fullName evidence="3">DNA-binding protein</fullName>
    </recommendedName>
</protein>
<dbReference type="EMBL" id="ANQC01000008">
    <property type="protein sequence ID" value="ESV53782.1"/>
    <property type="molecule type" value="Genomic_DNA"/>
</dbReference>
<evidence type="ECO:0000313" key="2">
    <source>
        <dbReference type="Proteomes" id="UP000018482"/>
    </source>
</evidence>
<dbReference type="SUPFAM" id="SSF46955">
    <property type="entry name" value="Putative DNA-binding domain"/>
    <property type="match status" value="1"/>
</dbReference>